<sequence length="36" mass="3898">GKVELELEILTEEEAQARPAGKARGDPNENPTLQPP</sequence>
<feature type="non-terminal residue" evidence="2">
    <location>
        <position position="36"/>
    </location>
</feature>
<protein>
    <submittedName>
        <fullName evidence="2">Uncharacterized protein</fullName>
    </submittedName>
</protein>
<evidence type="ECO:0000256" key="1">
    <source>
        <dbReference type="SAM" id="MobiDB-lite"/>
    </source>
</evidence>
<feature type="region of interest" description="Disordered" evidence="1">
    <location>
        <begin position="1"/>
        <end position="36"/>
    </location>
</feature>
<dbReference type="EMBL" id="CAJOBA010110016">
    <property type="protein sequence ID" value="CAF4550498.1"/>
    <property type="molecule type" value="Genomic_DNA"/>
</dbReference>
<name>A0A8S2YCX9_9BILA</name>
<feature type="non-terminal residue" evidence="2">
    <location>
        <position position="1"/>
    </location>
</feature>
<organism evidence="2 3">
    <name type="scientific">Didymodactylos carnosus</name>
    <dbReference type="NCBI Taxonomy" id="1234261"/>
    <lineage>
        <taxon>Eukaryota</taxon>
        <taxon>Metazoa</taxon>
        <taxon>Spiralia</taxon>
        <taxon>Gnathifera</taxon>
        <taxon>Rotifera</taxon>
        <taxon>Eurotatoria</taxon>
        <taxon>Bdelloidea</taxon>
        <taxon>Philodinida</taxon>
        <taxon>Philodinidae</taxon>
        <taxon>Didymodactylos</taxon>
    </lineage>
</organism>
<dbReference type="Proteomes" id="UP000682733">
    <property type="component" value="Unassembled WGS sequence"/>
</dbReference>
<evidence type="ECO:0000313" key="3">
    <source>
        <dbReference type="Proteomes" id="UP000682733"/>
    </source>
</evidence>
<gene>
    <name evidence="2" type="ORF">TMI583_LOCUS49639</name>
</gene>
<reference evidence="2" key="1">
    <citation type="submission" date="2021-02" db="EMBL/GenBank/DDBJ databases">
        <authorList>
            <person name="Nowell W R."/>
        </authorList>
    </citation>
    <scope>NUCLEOTIDE SEQUENCE</scope>
</reference>
<evidence type="ECO:0000313" key="2">
    <source>
        <dbReference type="EMBL" id="CAF4550498.1"/>
    </source>
</evidence>
<dbReference type="AlphaFoldDB" id="A0A8S2YCX9"/>
<accession>A0A8S2YCX9</accession>
<proteinExistence type="predicted"/>
<feature type="compositionally biased region" description="Acidic residues" evidence="1">
    <location>
        <begin position="1"/>
        <end position="14"/>
    </location>
</feature>
<comment type="caution">
    <text evidence="2">The sequence shown here is derived from an EMBL/GenBank/DDBJ whole genome shotgun (WGS) entry which is preliminary data.</text>
</comment>